<proteinExistence type="predicted"/>
<feature type="compositionally biased region" description="Low complexity" evidence="1">
    <location>
        <begin position="229"/>
        <end position="257"/>
    </location>
</feature>
<feature type="region of interest" description="Disordered" evidence="1">
    <location>
        <begin position="166"/>
        <end position="311"/>
    </location>
</feature>
<organism evidence="2 3">
    <name type="scientific">Coccomyxa subellipsoidea (strain C-169)</name>
    <name type="common">Green microalga</name>
    <dbReference type="NCBI Taxonomy" id="574566"/>
    <lineage>
        <taxon>Eukaryota</taxon>
        <taxon>Viridiplantae</taxon>
        <taxon>Chlorophyta</taxon>
        <taxon>core chlorophytes</taxon>
        <taxon>Trebouxiophyceae</taxon>
        <taxon>Trebouxiophyceae incertae sedis</taxon>
        <taxon>Coccomyxaceae</taxon>
        <taxon>Coccomyxa</taxon>
        <taxon>Coccomyxa subellipsoidea</taxon>
    </lineage>
</organism>
<sequence>MGAGTQTHLIFPRRAIPGVSWSPPLERAEVPQPNPEASREFAFKLAQRKAALEANPQSPPSPEAAMGPRDSPSSSTHTSPHASPRSEGSVSESADEPAPAQAAGPASIGSLIQKFERANQADAQDAQQAKVVAAAEKEQQQSGFQTPSKAAAPAPIMTWYRACVSAPETPPAPFLSEDDAPPDSARIAAHRAPLPASNLGVASAADKPPSSKAQEEESSSAGDVDERPSQPSDAADLDPPASARIAAHRAPPAASTPGEAVPIAEPLSSSTQEDESSLDVEEPSSQAREAADAEPAAADITAHRAQRTEADVLEDLTGVRHLISKEEVKQGPAVLATGSPGQEALESRSNAGSGSLEPPAGSGETGRENMPQDTMDEQKAQPQGSRGCEDLPHVSEKHFDGDFAGALAAEAADLDVWLLPREPSAHSMPPVTGNAVLQTPNISPRTPEVTRESVTAPIERSSRLSRLNSAAPGKPAGGSSTQQHSAGAEGVGSSGGRAEADGGGENGIGPSRKAEEQLEAVRQLANQAARVQRRARRLLNGRDRQKGGDESAASQPADGSRKRASNTSPPPKRARRKDAQRVRTPSPEKVNQLLSDVGAVSEELHRRSSRQSAHAAFLDELQSGIEAVRTRLRTPAASSSSDADTPTHPARFTTEPPAAQPAPTPDPTAAVATATGPSNATQEGQGSVSMQQEEASASPQAEHRQLVLAIPGGTVADQKCDSGPDRVAEAAARAERAIAARESAAAAAAVEGTLSAAALQRSALDLATLSTTALTASMCLLVSVEQGVEVSFRACETICSTVLARVPFGSALLGTGNGDGPRAQPALAVRAMRGGIRIAYGAAGTVSGVSAGLLGAGAPRSLPWRH</sequence>
<feature type="compositionally biased region" description="Low complexity" evidence="1">
    <location>
        <begin position="667"/>
        <end position="677"/>
    </location>
</feature>
<comment type="caution">
    <text evidence="2">The sequence shown here is derived from an EMBL/GenBank/DDBJ whole genome shotgun (WGS) entry which is preliminary data.</text>
</comment>
<dbReference type="AlphaFoldDB" id="I0Z2I7"/>
<dbReference type="KEGG" id="csl:COCSUDRAFT_62265"/>
<evidence type="ECO:0000256" key="1">
    <source>
        <dbReference type="SAM" id="MobiDB-lite"/>
    </source>
</evidence>
<reference evidence="2 3" key="1">
    <citation type="journal article" date="2012" name="Genome Biol.">
        <title>The genome of the polar eukaryotic microalga coccomyxa subellipsoidea reveals traits of cold adaptation.</title>
        <authorList>
            <person name="Blanc G."/>
            <person name="Agarkova I."/>
            <person name="Grimwood J."/>
            <person name="Kuo A."/>
            <person name="Brueggeman A."/>
            <person name="Dunigan D."/>
            <person name="Gurnon J."/>
            <person name="Ladunga I."/>
            <person name="Lindquist E."/>
            <person name="Lucas S."/>
            <person name="Pangilinan J."/>
            <person name="Proschold T."/>
            <person name="Salamov A."/>
            <person name="Schmutz J."/>
            <person name="Weeks D."/>
            <person name="Yamada T."/>
            <person name="Claverie J.M."/>
            <person name="Grigoriev I."/>
            <person name="Van Etten J."/>
            <person name="Lomsadze A."/>
            <person name="Borodovsky M."/>
        </authorList>
    </citation>
    <scope>NUCLEOTIDE SEQUENCE [LARGE SCALE GENOMIC DNA]</scope>
    <source>
        <strain evidence="2 3">C-169</strain>
    </source>
</reference>
<evidence type="ECO:0000313" key="3">
    <source>
        <dbReference type="Proteomes" id="UP000007264"/>
    </source>
</evidence>
<feature type="compositionally biased region" description="Polar residues" evidence="1">
    <location>
        <begin position="678"/>
        <end position="699"/>
    </location>
</feature>
<evidence type="ECO:0000313" key="2">
    <source>
        <dbReference type="EMBL" id="EIE24856.1"/>
    </source>
</evidence>
<dbReference type="EMBL" id="AGSI01000005">
    <property type="protein sequence ID" value="EIE24856.1"/>
    <property type="molecule type" value="Genomic_DNA"/>
</dbReference>
<feature type="compositionally biased region" description="Low complexity" evidence="1">
    <location>
        <begin position="634"/>
        <end position="657"/>
    </location>
</feature>
<gene>
    <name evidence="2" type="ORF">COCSUDRAFT_62265</name>
</gene>
<feature type="region of interest" description="Disordered" evidence="1">
    <location>
        <begin position="1"/>
        <end position="151"/>
    </location>
</feature>
<name>I0Z2I7_COCSC</name>
<keyword evidence="3" id="KW-1185">Reference proteome</keyword>
<dbReference type="GeneID" id="17042857"/>
<feature type="region of interest" description="Disordered" evidence="1">
    <location>
        <begin position="632"/>
        <end position="702"/>
    </location>
</feature>
<accession>I0Z2I7</accession>
<dbReference type="Proteomes" id="UP000007264">
    <property type="component" value="Unassembled WGS sequence"/>
</dbReference>
<feature type="compositionally biased region" description="Low complexity" evidence="1">
    <location>
        <begin position="120"/>
        <end position="134"/>
    </location>
</feature>
<feature type="compositionally biased region" description="Gly residues" evidence="1">
    <location>
        <begin position="489"/>
        <end position="507"/>
    </location>
</feature>
<feature type="region of interest" description="Disordered" evidence="1">
    <location>
        <begin position="538"/>
        <end position="595"/>
    </location>
</feature>
<feature type="region of interest" description="Disordered" evidence="1">
    <location>
        <begin position="429"/>
        <end position="517"/>
    </location>
</feature>
<feature type="compositionally biased region" description="Low complexity" evidence="1">
    <location>
        <begin position="202"/>
        <end position="212"/>
    </location>
</feature>
<feature type="compositionally biased region" description="Acidic residues" evidence="1">
    <location>
        <begin position="272"/>
        <end position="282"/>
    </location>
</feature>
<dbReference type="RefSeq" id="XP_005649400.1">
    <property type="nucleotide sequence ID" value="XM_005649343.1"/>
</dbReference>
<dbReference type="OrthoDB" id="10651958at2759"/>
<feature type="compositionally biased region" description="Low complexity" evidence="1">
    <location>
        <begin position="68"/>
        <end position="86"/>
    </location>
</feature>
<feature type="compositionally biased region" description="Polar residues" evidence="1">
    <location>
        <begin position="435"/>
        <end position="444"/>
    </location>
</feature>
<feature type="compositionally biased region" description="Basic and acidic residues" evidence="1">
    <location>
        <begin position="540"/>
        <end position="549"/>
    </location>
</feature>
<protein>
    <submittedName>
        <fullName evidence="2">Uncharacterized protein</fullName>
    </submittedName>
</protein>
<feature type="region of interest" description="Disordered" evidence="1">
    <location>
        <begin position="324"/>
        <end position="394"/>
    </location>
</feature>